<keyword evidence="4" id="KW-1185">Reference proteome</keyword>
<proteinExistence type="predicted"/>
<feature type="region of interest" description="Disordered" evidence="1">
    <location>
        <begin position="123"/>
        <end position="145"/>
    </location>
</feature>
<sequence>MERIRSKYGPITRHLLRAILRESTYLPDPSARAYCRQHALERFRNGRENIREAVYICRKKKSSPEEWVDPVLLRRLHTGHHALERLQNANHGKLSVLTTIILETYGRTGKPRRQLINTLVQPDHDLSDASSGDGDAPPLEPPLPGLESIPAQLWGTRTVDKQHITYTISPRYSRLRDLARSQAQHTFNGRRQRRTLRSTKLAIPSTNMWLQPMPRKREQNAIYKLYAEFLHKLEAPLPESEWERLRDLASGKVPWEGPRPRRASPEGLPVVFDRQKLYEMVKGANALKAETADGEEHSSEDNSEILEKTVSRYLERIVLARPLNHLGAWVPPSRLDARTMRRIWAYTFSLCPLMKWNEAGKNWDVQWGSQAQTVSVPHASPEEIGG</sequence>
<dbReference type="InterPro" id="IPR046896">
    <property type="entry name" value="Cup1-like_N"/>
</dbReference>
<dbReference type="Pfam" id="PF20263">
    <property type="entry name" value="LYRM2-like"/>
    <property type="match status" value="1"/>
</dbReference>
<name>A0A6G1G0G0_9PEZI</name>
<dbReference type="RefSeq" id="XP_033533226.1">
    <property type="nucleotide sequence ID" value="XM_033679695.1"/>
</dbReference>
<evidence type="ECO:0000313" key="4">
    <source>
        <dbReference type="Proteomes" id="UP000504638"/>
    </source>
</evidence>
<dbReference type="GeneID" id="54420265"/>
<gene>
    <name evidence="3 5" type="ORF">P152DRAFT_459532</name>
</gene>
<dbReference type="OrthoDB" id="5521299at2759"/>
<evidence type="ECO:0000313" key="3">
    <source>
        <dbReference type="EMBL" id="KAF1811595.1"/>
    </source>
</evidence>
<reference evidence="5" key="3">
    <citation type="submission" date="2025-04" db="UniProtKB">
        <authorList>
            <consortium name="RefSeq"/>
        </authorList>
    </citation>
    <scope>IDENTIFICATION</scope>
    <source>
        <strain evidence="5">CBS 781.70</strain>
    </source>
</reference>
<protein>
    <recommendedName>
        <fullName evidence="2">LYR motif-containing protein Cup1-like N-terminal domain-containing protein</fullName>
    </recommendedName>
</protein>
<dbReference type="Proteomes" id="UP000504638">
    <property type="component" value="Unplaced"/>
</dbReference>
<evidence type="ECO:0000259" key="2">
    <source>
        <dbReference type="Pfam" id="PF20263"/>
    </source>
</evidence>
<reference evidence="5" key="2">
    <citation type="submission" date="2020-04" db="EMBL/GenBank/DDBJ databases">
        <authorList>
            <consortium name="NCBI Genome Project"/>
        </authorList>
    </citation>
    <scope>NUCLEOTIDE SEQUENCE</scope>
    <source>
        <strain evidence="5">CBS 781.70</strain>
    </source>
</reference>
<feature type="domain" description="LYR motif-containing protein Cup1-like N-terminal" evidence="2">
    <location>
        <begin position="15"/>
        <end position="115"/>
    </location>
</feature>
<dbReference type="EMBL" id="ML975161">
    <property type="protein sequence ID" value="KAF1811595.1"/>
    <property type="molecule type" value="Genomic_DNA"/>
</dbReference>
<accession>A0A6G1G0G0</accession>
<feature type="compositionally biased region" description="Low complexity" evidence="1">
    <location>
        <begin position="128"/>
        <end position="137"/>
    </location>
</feature>
<organism evidence="3">
    <name type="scientific">Eremomyces bilateralis CBS 781.70</name>
    <dbReference type="NCBI Taxonomy" id="1392243"/>
    <lineage>
        <taxon>Eukaryota</taxon>
        <taxon>Fungi</taxon>
        <taxon>Dikarya</taxon>
        <taxon>Ascomycota</taxon>
        <taxon>Pezizomycotina</taxon>
        <taxon>Dothideomycetes</taxon>
        <taxon>Dothideomycetes incertae sedis</taxon>
        <taxon>Eremomycetales</taxon>
        <taxon>Eremomycetaceae</taxon>
        <taxon>Eremomyces</taxon>
    </lineage>
</organism>
<evidence type="ECO:0000256" key="1">
    <source>
        <dbReference type="SAM" id="MobiDB-lite"/>
    </source>
</evidence>
<reference evidence="3 5" key="1">
    <citation type="submission" date="2020-01" db="EMBL/GenBank/DDBJ databases">
        <authorList>
            <consortium name="DOE Joint Genome Institute"/>
            <person name="Haridas S."/>
            <person name="Albert R."/>
            <person name="Binder M."/>
            <person name="Bloem J."/>
            <person name="Labutti K."/>
            <person name="Salamov A."/>
            <person name="Andreopoulos B."/>
            <person name="Baker S.E."/>
            <person name="Barry K."/>
            <person name="Bills G."/>
            <person name="Bluhm B.H."/>
            <person name="Cannon C."/>
            <person name="Castanera R."/>
            <person name="Culley D.E."/>
            <person name="Daum C."/>
            <person name="Ezra D."/>
            <person name="Gonzalez J.B."/>
            <person name="Henrissat B."/>
            <person name="Kuo A."/>
            <person name="Liang C."/>
            <person name="Lipzen A."/>
            <person name="Lutzoni F."/>
            <person name="Magnuson J."/>
            <person name="Mondo S."/>
            <person name="Nolan M."/>
            <person name="Ohm R."/>
            <person name="Pangilinan J."/>
            <person name="Park H.-J."/>
            <person name="Ramirez L."/>
            <person name="Alfaro M."/>
            <person name="Sun H."/>
            <person name="Tritt A."/>
            <person name="Yoshinaga Y."/>
            <person name="Zwiers L.-H."/>
            <person name="Turgeon B.G."/>
            <person name="Goodwin S.B."/>
            <person name="Spatafora J.W."/>
            <person name="Crous P.W."/>
            <person name="Grigoriev I.V."/>
        </authorList>
    </citation>
    <scope>NUCLEOTIDE SEQUENCE</scope>
    <source>
        <strain evidence="3 5">CBS 781.70</strain>
    </source>
</reference>
<dbReference type="AlphaFoldDB" id="A0A6G1G0G0"/>
<evidence type="ECO:0000313" key="5">
    <source>
        <dbReference type="RefSeq" id="XP_033533226.1"/>
    </source>
</evidence>
<dbReference type="CDD" id="cd20273">
    <property type="entry name" value="Complex1_LYR_unchar"/>
    <property type="match status" value="1"/>
</dbReference>